<gene>
    <name evidence="1" type="ORF">MPL3365_170055</name>
</gene>
<name>A0A090G5L8_MESPL</name>
<accession>A0A090G5L8</accession>
<dbReference type="AlphaFoldDB" id="A0A090G5L8"/>
<sequence length="198" mass="23319">MRFRDLYEEVVAQVPEPPVRFELLRTLINQRHHGVGEIETKAISYPVRNHQAHFVELGKDRTSPYEEEFVIAEIRYCDGLDEYPNERRFALTKELMHVFDTEEEKTNTRARFVQLMTEIQNTPLPQHASAMYQSETATKWMAAIILCPKPIRQKVLEPYRKGELKEAEVASRLQLPRAFIPDIMDDYYDRAFETLMAK</sequence>
<protein>
    <recommendedName>
        <fullName evidence="3">IrrE N-terminal-like domain-containing protein</fullName>
    </recommendedName>
</protein>
<evidence type="ECO:0000313" key="2">
    <source>
        <dbReference type="Proteomes" id="UP000046122"/>
    </source>
</evidence>
<proteinExistence type="predicted"/>
<dbReference type="EMBL" id="CCNE01000009">
    <property type="protein sequence ID" value="CDX52726.1"/>
    <property type="molecule type" value="Genomic_DNA"/>
</dbReference>
<organism evidence="1 2">
    <name type="scientific">Mesorhizobium plurifarium</name>
    <dbReference type="NCBI Taxonomy" id="69974"/>
    <lineage>
        <taxon>Bacteria</taxon>
        <taxon>Pseudomonadati</taxon>
        <taxon>Pseudomonadota</taxon>
        <taxon>Alphaproteobacteria</taxon>
        <taxon>Hyphomicrobiales</taxon>
        <taxon>Phyllobacteriaceae</taxon>
        <taxon>Mesorhizobium</taxon>
    </lineage>
</organism>
<evidence type="ECO:0000313" key="1">
    <source>
        <dbReference type="EMBL" id="CDX52726.1"/>
    </source>
</evidence>
<evidence type="ECO:0008006" key="3">
    <source>
        <dbReference type="Google" id="ProtNLM"/>
    </source>
</evidence>
<reference evidence="1 2" key="1">
    <citation type="submission" date="2014-08" db="EMBL/GenBank/DDBJ databases">
        <authorList>
            <person name="Moulin Lionel"/>
        </authorList>
    </citation>
    <scope>NUCLEOTIDE SEQUENCE [LARGE SCALE GENOMIC DNA]</scope>
</reference>
<dbReference type="Proteomes" id="UP000046122">
    <property type="component" value="Unassembled WGS sequence"/>
</dbReference>